<dbReference type="GO" id="GO:0000935">
    <property type="term" value="C:division septum"/>
    <property type="evidence" value="ECO:0007669"/>
    <property type="project" value="TreeGrafter"/>
</dbReference>
<dbReference type="GO" id="GO:0007264">
    <property type="term" value="P:small GTPase-mediated signal transduction"/>
    <property type="evidence" value="ECO:0007669"/>
    <property type="project" value="TreeGrafter"/>
</dbReference>
<dbReference type="Gene3D" id="1.20.1270.60">
    <property type="entry name" value="Arfaptin homology (AH) domain/BAR domain"/>
    <property type="match status" value="2"/>
</dbReference>
<protein>
    <recommendedName>
        <fullName evidence="7">Rho-GAP domain-containing protein</fullName>
    </recommendedName>
</protein>
<evidence type="ECO:0000259" key="4">
    <source>
        <dbReference type="PROSITE" id="PS51741"/>
    </source>
</evidence>
<dbReference type="SMART" id="SM00324">
    <property type="entry name" value="RhoGAP"/>
    <property type="match status" value="1"/>
</dbReference>
<dbReference type="GO" id="GO:0005737">
    <property type="term" value="C:cytoplasm"/>
    <property type="evidence" value="ECO:0007669"/>
    <property type="project" value="TreeGrafter"/>
</dbReference>
<name>A0A163KC91_ABSGL</name>
<accession>A0A163KC91</accession>
<dbReference type="OrthoDB" id="2155291at2759"/>
<dbReference type="PANTHER" id="PTHR23065">
    <property type="entry name" value="PROLINE-SERINE-THREONINE PHOSPHATASE INTERACTING PROTEIN 1"/>
    <property type="match status" value="1"/>
</dbReference>
<feature type="domain" description="Rho-GAP" evidence="3">
    <location>
        <begin position="434"/>
        <end position="624"/>
    </location>
</feature>
<dbReference type="EMBL" id="LT554489">
    <property type="protein sequence ID" value="SAM06053.1"/>
    <property type="molecule type" value="Genomic_DNA"/>
</dbReference>
<proteinExistence type="predicted"/>
<evidence type="ECO:0000256" key="1">
    <source>
        <dbReference type="PROSITE-ProRule" id="PRU01077"/>
    </source>
</evidence>
<dbReference type="InterPro" id="IPR027267">
    <property type="entry name" value="AH/BAR_dom_sf"/>
</dbReference>
<gene>
    <name evidence="5" type="primary">ABSGL_11929.1 scaffold 12357</name>
</gene>
<keyword evidence="6" id="KW-1185">Reference proteome</keyword>
<dbReference type="InParanoid" id="A0A163KC91"/>
<dbReference type="InterPro" id="IPR001060">
    <property type="entry name" value="FCH_dom"/>
</dbReference>
<dbReference type="Pfam" id="PF00620">
    <property type="entry name" value="RhoGAP"/>
    <property type="match status" value="1"/>
</dbReference>
<evidence type="ECO:0008006" key="7">
    <source>
        <dbReference type="Google" id="ProtNLM"/>
    </source>
</evidence>
<dbReference type="SUPFAM" id="SSF48350">
    <property type="entry name" value="GTPase activation domain, GAP"/>
    <property type="match status" value="1"/>
</dbReference>
<dbReference type="OMA" id="YMMEELA"/>
<dbReference type="GO" id="GO:0005096">
    <property type="term" value="F:GTPase activator activity"/>
    <property type="evidence" value="ECO:0007669"/>
    <property type="project" value="TreeGrafter"/>
</dbReference>
<evidence type="ECO:0000256" key="2">
    <source>
        <dbReference type="SAM" id="MobiDB-lite"/>
    </source>
</evidence>
<dbReference type="GO" id="GO:0007010">
    <property type="term" value="P:cytoskeleton organization"/>
    <property type="evidence" value="ECO:0007669"/>
    <property type="project" value="TreeGrafter"/>
</dbReference>
<dbReference type="SMART" id="SM00055">
    <property type="entry name" value="FCH"/>
    <property type="match status" value="1"/>
</dbReference>
<dbReference type="AlphaFoldDB" id="A0A163KC91"/>
<sequence>MIPPPTQYSFHDSFWTSTSPLEPHPKFSHGLSVLHTKLAQSMEENKTILQYLSLRIRAEEQYAQTLDSIIDNNNNMDDIFSRDMGASLKQCYQVVRTESKSSAEAHLSRATNLITTALDPVERMAAKYTKIIDNSKSAMTSLITQFDSQARIALDAQQDYINKCKRVLTNNPSYRPSHDIPVLLGNKTWQRDDLVLILERLQQTHHPLLGQNILDEMMASYKDDTNAGDALMACQQLLTQEWIVGTAVSNAHITTFSTSPDITYTICSTSSNAGSSMEDLSSASSTTTTTSSNSLGFWSRQRWTAKPSDSSLQQLCQDMNMADQIYKNAVQNVESLRMEVEENLFMHLEEMECLELERIQTLKQAFISMAAAFSNTIPVYKDIYDRMMLYQETLRPDKDIQAIVEQYRTSRFCPRPILYENYFSRAASAQLFGVPLEDLCSSERTQVPLLITNGLAVIESERQKVWTTPLPLDLIHKARNELNSMDGLFISQDTLKKYNILLLASTLWLYLLELPECLATFELYDTLKLLYANQNQQDMDCHLLSIGKLMTTLPSANYETLKSLLYHLKRVINMISDSAALTQTLIQRFTHIIIRPDLITPSNRHDRHPHRFVRDLIEHVDVIFSKEVDQGQANHQIRQQQRPMNAIPTSRQSSLEFNAKLPSLDSSSVASTISNSYPNSEETTLFAKEQPPIKETNVVSSSPPVRRRSLMSFVRRSSTTPSNDAGRIDNPSRRPIPMPSTSTLFEDPEEIDLTPKKQSSDAMDPPNIPPSDGALSKDHPLSLPRVNADDHYDDDDDEDDNDHISLDSFFL</sequence>
<dbReference type="Gene3D" id="1.10.555.10">
    <property type="entry name" value="Rho GTPase activation protein"/>
    <property type="match status" value="1"/>
</dbReference>
<feature type="compositionally biased region" description="Acidic residues" evidence="2">
    <location>
        <begin position="791"/>
        <end position="801"/>
    </location>
</feature>
<keyword evidence="1" id="KW-0175">Coiled coil</keyword>
<feature type="domain" description="F-BAR" evidence="4">
    <location>
        <begin position="6"/>
        <end position="399"/>
    </location>
</feature>
<dbReference type="STRING" id="4829.A0A163KC91"/>
<feature type="compositionally biased region" description="Polar residues" evidence="2">
    <location>
        <begin position="668"/>
        <end position="683"/>
    </location>
</feature>
<feature type="region of interest" description="Disordered" evidence="2">
    <location>
        <begin position="668"/>
        <end position="811"/>
    </location>
</feature>
<dbReference type="SUPFAM" id="SSF103657">
    <property type="entry name" value="BAR/IMD domain-like"/>
    <property type="match status" value="1"/>
</dbReference>
<dbReference type="PROSITE" id="PS50238">
    <property type="entry name" value="RHOGAP"/>
    <property type="match status" value="1"/>
</dbReference>
<dbReference type="InterPro" id="IPR008936">
    <property type="entry name" value="Rho_GTPase_activation_prot"/>
</dbReference>
<dbReference type="InterPro" id="IPR000198">
    <property type="entry name" value="RhoGAP_dom"/>
</dbReference>
<organism evidence="5">
    <name type="scientific">Absidia glauca</name>
    <name type="common">Pin mould</name>
    <dbReference type="NCBI Taxonomy" id="4829"/>
    <lineage>
        <taxon>Eukaryota</taxon>
        <taxon>Fungi</taxon>
        <taxon>Fungi incertae sedis</taxon>
        <taxon>Mucoromycota</taxon>
        <taxon>Mucoromycotina</taxon>
        <taxon>Mucoromycetes</taxon>
        <taxon>Mucorales</taxon>
        <taxon>Cunninghamellaceae</taxon>
        <taxon>Absidia</taxon>
    </lineage>
</organism>
<reference evidence="5" key="1">
    <citation type="submission" date="2016-04" db="EMBL/GenBank/DDBJ databases">
        <authorList>
            <person name="Evans L.H."/>
            <person name="Alamgir A."/>
            <person name="Owens N."/>
            <person name="Weber N.D."/>
            <person name="Virtaneva K."/>
            <person name="Barbian K."/>
            <person name="Babar A."/>
            <person name="Rosenke K."/>
        </authorList>
    </citation>
    <scope>NUCLEOTIDE SEQUENCE [LARGE SCALE GENOMIC DNA]</scope>
    <source>
        <strain evidence="5">CBS 101.48</strain>
    </source>
</reference>
<dbReference type="PANTHER" id="PTHR23065:SF17">
    <property type="entry name" value="RHO-GTPASE-ACTIVATING PROTEIN RGD2"/>
    <property type="match status" value="1"/>
</dbReference>
<dbReference type="PROSITE" id="PS51741">
    <property type="entry name" value="F_BAR"/>
    <property type="match status" value="1"/>
</dbReference>
<dbReference type="Proteomes" id="UP000078561">
    <property type="component" value="Unassembled WGS sequence"/>
</dbReference>
<dbReference type="InterPro" id="IPR031160">
    <property type="entry name" value="F_BAR_dom"/>
</dbReference>
<dbReference type="Pfam" id="PF00611">
    <property type="entry name" value="FCH"/>
    <property type="match status" value="1"/>
</dbReference>
<dbReference type="GO" id="GO:0005886">
    <property type="term" value="C:plasma membrane"/>
    <property type="evidence" value="ECO:0007669"/>
    <property type="project" value="TreeGrafter"/>
</dbReference>
<evidence type="ECO:0000313" key="6">
    <source>
        <dbReference type="Proteomes" id="UP000078561"/>
    </source>
</evidence>
<evidence type="ECO:0000259" key="3">
    <source>
        <dbReference type="PROSITE" id="PS50238"/>
    </source>
</evidence>
<evidence type="ECO:0000313" key="5">
    <source>
        <dbReference type="EMBL" id="SAM06053.1"/>
    </source>
</evidence>